<dbReference type="Proteomes" id="UP000582090">
    <property type="component" value="Unassembled WGS sequence"/>
</dbReference>
<feature type="domain" description="YjiS-like" evidence="1">
    <location>
        <begin position="38"/>
        <end position="72"/>
    </location>
</feature>
<dbReference type="InterPro" id="IPR009506">
    <property type="entry name" value="YjiS-like"/>
</dbReference>
<evidence type="ECO:0000259" key="1">
    <source>
        <dbReference type="Pfam" id="PF06568"/>
    </source>
</evidence>
<dbReference type="EMBL" id="JACIDW010000016">
    <property type="protein sequence ID" value="MBB3966308.1"/>
    <property type="molecule type" value="Genomic_DNA"/>
</dbReference>
<dbReference type="AlphaFoldDB" id="A0A7W6GC20"/>
<comment type="caution">
    <text evidence="2">The sequence shown here is derived from an EMBL/GenBank/DDBJ whole genome shotgun (WGS) entry which is preliminary data.</text>
</comment>
<keyword evidence="3" id="KW-1185">Reference proteome</keyword>
<protein>
    <submittedName>
        <fullName evidence="2">Uncharacterized protein YjiS (DUF1127 family)</fullName>
    </submittedName>
</protein>
<name>A0A7W6GC20_9HYPH</name>
<organism evidence="2 3">
    <name type="scientific">Rhizobium metallidurans</name>
    <dbReference type="NCBI Taxonomy" id="1265931"/>
    <lineage>
        <taxon>Bacteria</taxon>
        <taxon>Pseudomonadati</taxon>
        <taxon>Pseudomonadota</taxon>
        <taxon>Alphaproteobacteria</taxon>
        <taxon>Hyphomicrobiales</taxon>
        <taxon>Rhizobiaceae</taxon>
        <taxon>Rhizobium/Agrobacterium group</taxon>
        <taxon>Rhizobium</taxon>
    </lineage>
</organism>
<reference evidence="2 3" key="1">
    <citation type="submission" date="2020-08" db="EMBL/GenBank/DDBJ databases">
        <title>Genomic Encyclopedia of Type Strains, Phase IV (KMG-IV): sequencing the most valuable type-strain genomes for metagenomic binning, comparative biology and taxonomic classification.</title>
        <authorList>
            <person name="Goeker M."/>
        </authorList>
    </citation>
    <scope>NUCLEOTIDE SEQUENCE [LARGE SCALE GENOMIC DNA]</scope>
    <source>
        <strain evidence="2 3">DSM 26575</strain>
    </source>
</reference>
<dbReference type="Pfam" id="PF06568">
    <property type="entry name" value="YjiS-like"/>
    <property type="match status" value="1"/>
</dbReference>
<evidence type="ECO:0000313" key="3">
    <source>
        <dbReference type="Proteomes" id="UP000582090"/>
    </source>
</evidence>
<gene>
    <name evidence="2" type="ORF">GGQ67_003995</name>
</gene>
<accession>A0A7W6GC20</accession>
<proteinExistence type="predicted"/>
<evidence type="ECO:0000313" key="2">
    <source>
        <dbReference type="EMBL" id="MBB3966308.1"/>
    </source>
</evidence>
<sequence>MSVAPDCRRDNGFHQSEQFRDRARFDRHNVWVTLGQVWSSILTWHEKRASRRVLRDLTDSELQDIGISRADADKEVAKSFFWD</sequence>
<dbReference type="RefSeq" id="WP_183901808.1">
    <property type="nucleotide sequence ID" value="NZ_JACIDW010000016.1"/>
</dbReference>